<evidence type="ECO:0000256" key="1">
    <source>
        <dbReference type="ARBA" id="ARBA00010617"/>
    </source>
</evidence>
<dbReference type="GO" id="GO:0016705">
    <property type="term" value="F:oxidoreductase activity, acting on paired donors, with incorporation or reduction of molecular oxygen"/>
    <property type="evidence" value="ECO:0007669"/>
    <property type="project" value="InterPro"/>
</dbReference>
<proteinExistence type="inferred from homology"/>
<dbReference type="SUPFAM" id="SSF48264">
    <property type="entry name" value="Cytochrome P450"/>
    <property type="match status" value="1"/>
</dbReference>
<dbReference type="GO" id="GO:0020037">
    <property type="term" value="F:heme binding"/>
    <property type="evidence" value="ECO:0007669"/>
    <property type="project" value="InterPro"/>
</dbReference>
<keyword evidence="5 7" id="KW-0408">Iron</keyword>
<gene>
    <name evidence="8" type="ORF">CLV30_113106</name>
</gene>
<dbReference type="PROSITE" id="PS00086">
    <property type="entry name" value="CYTOCHROME_P450"/>
    <property type="match status" value="1"/>
</dbReference>
<dbReference type="InterPro" id="IPR002397">
    <property type="entry name" value="Cyt_P450_B"/>
</dbReference>
<evidence type="ECO:0000256" key="5">
    <source>
        <dbReference type="ARBA" id="ARBA00023004"/>
    </source>
</evidence>
<organism evidence="8 9">
    <name type="scientific">Haloactinopolyspora alba</name>
    <dbReference type="NCBI Taxonomy" id="648780"/>
    <lineage>
        <taxon>Bacteria</taxon>
        <taxon>Bacillati</taxon>
        <taxon>Actinomycetota</taxon>
        <taxon>Actinomycetes</taxon>
        <taxon>Jiangellales</taxon>
        <taxon>Jiangellaceae</taxon>
        <taxon>Haloactinopolyspora</taxon>
    </lineage>
</organism>
<evidence type="ECO:0000256" key="6">
    <source>
        <dbReference type="ARBA" id="ARBA00023033"/>
    </source>
</evidence>
<protein>
    <submittedName>
        <fullName evidence="8">Pentalenolactone synthase</fullName>
    </submittedName>
</protein>
<keyword evidence="4 7" id="KW-0560">Oxidoreductase</keyword>
<dbReference type="Proteomes" id="UP000243528">
    <property type="component" value="Unassembled WGS sequence"/>
</dbReference>
<dbReference type="PRINTS" id="PR00359">
    <property type="entry name" value="BP450"/>
</dbReference>
<keyword evidence="3 7" id="KW-0479">Metal-binding</keyword>
<dbReference type="OrthoDB" id="3804058at2"/>
<accession>A0A2P8DWL8</accession>
<evidence type="ECO:0000256" key="3">
    <source>
        <dbReference type="ARBA" id="ARBA00022723"/>
    </source>
</evidence>
<comment type="similarity">
    <text evidence="1 7">Belongs to the cytochrome P450 family.</text>
</comment>
<evidence type="ECO:0000256" key="4">
    <source>
        <dbReference type="ARBA" id="ARBA00023002"/>
    </source>
</evidence>
<evidence type="ECO:0000313" key="9">
    <source>
        <dbReference type="Proteomes" id="UP000243528"/>
    </source>
</evidence>
<dbReference type="GO" id="GO:0005506">
    <property type="term" value="F:iron ion binding"/>
    <property type="evidence" value="ECO:0007669"/>
    <property type="project" value="InterPro"/>
</dbReference>
<evidence type="ECO:0000313" key="8">
    <source>
        <dbReference type="EMBL" id="PSL01618.1"/>
    </source>
</evidence>
<dbReference type="EMBL" id="PYGE01000013">
    <property type="protein sequence ID" value="PSL01618.1"/>
    <property type="molecule type" value="Genomic_DNA"/>
</dbReference>
<comment type="caution">
    <text evidence="8">The sequence shown here is derived from an EMBL/GenBank/DDBJ whole genome shotgun (WGS) entry which is preliminary data.</text>
</comment>
<keyword evidence="2 7" id="KW-0349">Heme</keyword>
<keyword evidence="9" id="KW-1185">Reference proteome</keyword>
<dbReference type="RefSeq" id="WP_106538468.1">
    <property type="nucleotide sequence ID" value="NZ_PYGE01000013.1"/>
</dbReference>
<keyword evidence="6 7" id="KW-0503">Monooxygenase</keyword>
<dbReference type="PRINTS" id="PR00385">
    <property type="entry name" value="P450"/>
</dbReference>
<dbReference type="AlphaFoldDB" id="A0A2P8DWL8"/>
<evidence type="ECO:0000256" key="2">
    <source>
        <dbReference type="ARBA" id="ARBA00022617"/>
    </source>
</evidence>
<dbReference type="FunFam" id="1.10.630.10:FF:000018">
    <property type="entry name" value="Cytochrome P450 monooxygenase"/>
    <property type="match status" value="1"/>
</dbReference>
<dbReference type="Gene3D" id="1.10.630.10">
    <property type="entry name" value="Cytochrome P450"/>
    <property type="match status" value="1"/>
</dbReference>
<dbReference type="CDD" id="cd11031">
    <property type="entry name" value="Cyp158A-like"/>
    <property type="match status" value="1"/>
</dbReference>
<name>A0A2P8DWL8_9ACTN</name>
<sequence>MSAPVQLPFEQTHPLAIAPQLRALLEQGTIHRIRTAVGHDAWLVTGYAQVRQLLDDNRLGRAHPDPEAAARTGESALFGGPLGDFDTEHTDHARMRSLLQPHFSPKRMRALRPRIDALTIELLDTMAAQGPPADLHAALAIPLPVLVICELLGVPHEERDRFRTLTQAAADVRDRARSEQGLADLFGYGVQLVARKRAEPGDDVISRLCATNGVSDTEAAGLAMALLFAGHETTVVQIGLGTLLLLDNPEQWRALHDDPALIPDAVEELLRAPGKGGGGIPRYARTDLEVDGVGIRAGELVLLDNGAANHDPAVFADPDRVDVNRAGPAHLTFGHGARYCLGAPLARIELQAVFAQLVARFPTLRPAVDVDELTLRHDVVTGGLAELPVRW</sequence>
<reference evidence="8 9" key="1">
    <citation type="submission" date="2018-03" db="EMBL/GenBank/DDBJ databases">
        <title>Genomic Encyclopedia of Archaeal and Bacterial Type Strains, Phase II (KMG-II): from individual species to whole genera.</title>
        <authorList>
            <person name="Goeker M."/>
        </authorList>
    </citation>
    <scope>NUCLEOTIDE SEQUENCE [LARGE SCALE GENOMIC DNA]</scope>
    <source>
        <strain evidence="8 9">DSM 45211</strain>
    </source>
</reference>
<dbReference type="Pfam" id="PF00067">
    <property type="entry name" value="p450"/>
    <property type="match status" value="1"/>
</dbReference>
<dbReference type="GO" id="GO:0004497">
    <property type="term" value="F:monooxygenase activity"/>
    <property type="evidence" value="ECO:0007669"/>
    <property type="project" value="UniProtKB-KW"/>
</dbReference>
<dbReference type="PANTHER" id="PTHR46696">
    <property type="entry name" value="P450, PUTATIVE (EUROFUNG)-RELATED"/>
    <property type="match status" value="1"/>
</dbReference>
<dbReference type="PANTHER" id="PTHR46696:SF1">
    <property type="entry name" value="CYTOCHROME P450 YJIB-RELATED"/>
    <property type="match status" value="1"/>
</dbReference>
<evidence type="ECO:0000256" key="7">
    <source>
        <dbReference type="RuleBase" id="RU000461"/>
    </source>
</evidence>
<dbReference type="InterPro" id="IPR017972">
    <property type="entry name" value="Cyt_P450_CS"/>
</dbReference>
<dbReference type="InterPro" id="IPR036396">
    <property type="entry name" value="Cyt_P450_sf"/>
</dbReference>
<dbReference type="InterPro" id="IPR001128">
    <property type="entry name" value="Cyt_P450"/>
</dbReference>